<dbReference type="EMBL" id="JAHBMH010000044">
    <property type="protein sequence ID" value="KAK1936025.1"/>
    <property type="molecule type" value="Genomic_DNA"/>
</dbReference>
<evidence type="ECO:0000313" key="2">
    <source>
        <dbReference type="EMBL" id="KAK1936025.1"/>
    </source>
</evidence>
<gene>
    <name evidence="2" type="ORF">X943_001021</name>
</gene>
<protein>
    <submittedName>
        <fullName evidence="2">Uncharacterized protein</fullName>
    </submittedName>
</protein>
<feature type="transmembrane region" description="Helical" evidence="1">
    <location>
        <begin position="29"/>
        <end position="50"/>
    </location>
</feature>
<keyword evidence="1" id="KW-1133">Transmembrane helix</keyword>
<dbReference type="AlphaFoldDB" id="A0AAD9GCS4"/>
<name>A0AAD9GCS4_BABDI</name>
<proteinExistence type="predicted"/>
<comment type="caution">
    <text evidence="2">The sequence shown here is derived from an EMBL/GenBank/DDBJ whole genome shotgun (WGS) entry which is preliminary data.</text>
</comment>
<keyword evidence="1" id="KW-0472">Membrane</keyword>
<accession>A0AAD9GCS4</accession>
<sequence length="206" mass="23096">MRSTFALAAGFLYDLVVLVTNVLARKIGMLAYCLLVAINLIISIFVVSALRLHKSLYGVISWDGTHIVLSYRRGSLFAVLGVQHANAFAELEATFARTAIWLYSVQQDISKLRMASLIMNPGGMHFHMLKIITPPTTKAGSGNIVRKTESDVRIRKSKSVTFNENVEVHLITSSHWQSYQTRYLGSRYNFVNTFSPIPAHTFVQQC</sequence>
<reference evidence="2" key="1">
    <citation type="journal article" date="2014" name="Nucleic Acids Res.">
        <title>The evolutionary dynamics of variant antigen genes in Babesia reveal a history of genomic innovation underlying host-parasite interaction.</title>
        <authorList>
            <person name="Jackson A.P."/>
            <person name="Otto T.D."/>
            <person name="Darby A."/>
            <person name="Ramaprasad A."/>
            <person name="Xia D."/>
            <person name="Echaide I.E."/>
            <person name="Farber M."/>
            <person name="Gahlot S."/>
            <person name="Gamble J."/>
            <person name="Gupta D."/>
            <person name="Gupta Y."/>
            <person name="Jackson L."/>
            <person name="Malandrin L."/>
            <person name="Malas T.B."/>
            <person name="Moussa E."/>
            <person name="Nair M."/>
            <person name="Reid A.J."/>
            <person name="Sanders M."/>
            <person name="Sharma J."/>
            <person name="Tracey A."/>
            <person name="Quail M.A."/>
            <person name="Weir W."/>
            <person name="Wastling J.M."/>
            <person name="Hall N."/>
            <person name="Willadsen P."/>
            <person name="Lingelbach K."/>
            <person name="Shiels B."/>
            <person name="Tait A."/>
            <person name="Berriman M."/>
            <person name="Allred D.R."/>
            <person name="Pain A."/>
        </authorList>
    </citation>
    <scope>NUCLEOTIDE SEQUENCE</scope>
    <source>
        <strain evidence="2">1802A</strain>
    </source>
</reference>
<evidence type="ECO:0000313" key="3">
    <source>
        <dbReference type="Proteomes" id="UP001195914"/>
    </source>
</evidence>
<evidence type="ECO:0000256" key="1">
    <source>
        <dbReference type="SAM" id="Phobius"/>
    </source>
</evidence>
<feature type="transmembrane region" description="Helical" evidence="1">
    <location>
        <begin position="5"/>
        <end position="23"/>
    </location>
</feature>
<organism evidence="2 3">
    <name type="scientific">Babesia divergens</name>
    <dbReference type="NCBI Taxonomy" id="32595"/>
    <lineage>
        <taxon>Eukaryota</taxon>
        <taxon>Sar</taxon>
        <taxon>Alveolata</taxon>
        <taxon>Apicomplexa</taxon>
        <taxon>Aconoidasida</taxon>
        <taxon>Piroplasmida</taxon>
        <taxon>Babesiidae</taxon>
        <taxon>Babesia</taxon>
    </lineage>
</organism>
<keyword evidence="3" id="KW-1185">Reference proteome</keyword>
<reference evidence="2" key="2">
    <citation type="submission" date="2021-05" db="EMBL/GenBank/DDBJ databases">
        <authorList>
            <person name="Pain A."/>
        </authorList>
    </citation>
    <scope>NUCLEOTIDE SEQUENCE</scope>
    <source>
        <strain evidence="2">1802A</strain>
    </source>
</reference>
<keyword evidence="1" id="KW-0812">Transmembrane</keyword>
<dbReference type="Proteomes" id="UP001195914">
    <property type="component" value="Unassembled WGS sequence"/>
</dbReference>